<sequence>MPKTDQEIYNELLQQRTIYYKYEFYYEQPNIRTAVKQKAYDLVSTTKNTDNANAVIRYIIDFPIINLWIDTNLMKIFECIVDRSYLTKDTFYYVLSKYPLGDLDVDKRYLGWIDKYISRNIKDIDMSSLQDVLKIKVKDTQCNMILYMLNILLDKKLLTDDDKVKTIDTIVTNLKWNSYKYVNILNKLLEEKPLKLRNPVIKKMCKLNFDITKIENFNMDKIEKSMYIHNPYFIKCALENDNEVCILDILRESEDRIHNILLDIGIDVNTSKFVELMKKIISYAKKIEKIPDNIVFSCIWVIKEHEQIAEKIFDKKLLLTKNEIGEYMKKSCDLRLFKYVKIKDLNPNNIDDLYWYLINTISNTESIEMFEYLFPNRYDEETMKIAVYVGNNIIAFECSKYVTITENVVKCALGICNSKFIEYALDKKFILREEHLNYLSKPYNYLSKPYSDVDHILNLFKSQNIYLNDKTSDMLIDKGLIPTNMKFTYYDVNSDDKVYMEYNEKYKIESKKKKINRDNFTVNFINSKKDNKKNNTVSATSKNLLKIKSLSENLSYDEIYELSGHNECVKIMKYMIKPEYLNPVTQTKCVESKYQIEEIESDTSDSSEDEPKKKTKVIKEKNKY</sequence>
<name>A0A6C0EAZ6_9ZZZZ</name>
<organism evidence="2">
    <name type="scientific">viral metagenome</name>
    <dbReference type="NCBI Taxonomy" id="1070528"/>
    <lineage>
        <taxon>unclassified sequences</taxon>
        <taxon>metagenomes</taxon>
        <taxon>organismal metagenomes</taxon>
    </lineage>
</organism>
<evidence type="ECO:0000313" key="2">
    <source>
        <dbReference type="EMBL" id="QHT25750.1"/>
    </source>
</evidence>
<feature type="region of interest" description="Disordered" evidence="1">
    <location>
        <begin position="599"/>
        <end position="624"/>
    </location>
</feature>
<dbReference type="AlphaFoldDB" id="A0A6C0EAZ6"/>
<accession>A0A6C0EAZ6</accession>
<proteinExistence type="predicted"/>
<protein>
    <submittedName>
        <fullName evidence="2">Uncharacterized protein</fullName>
    </submittedName>
</protein>
<evidence type="ECO:0000256" key="1">
    <source>
        <dbReference type="SAM" id="MobiDB-lite"/>
    </source>
</evidence>
<feature type="compositionally biased region" description="Basic and acidic residues" evidence="1">
    <location>
        <begin position="609"/>
        <end position="624"/>
    </location>
</feature>
<feature type="compositionally biased region" description="Acidic residues" evidence="1">
    <location>
        <begin position="599"/>
        <end position="608"/>
    </location>
</feature>
<dbReference type="EMBL" id="MN739774">
    <property type="protein sequence ID" value="QHT25750.1"/>
    <property type="molecule type" value="Genomic_DNA"/>
</dbReference>
<reference evidence="2" key="1">
    <citation type="journal article" date="2020" name="Nature">
        <title>Giant virus diversity and host interactions through global metagenomics.</title>
        <authorList>
            <person name="Schulz F."/>
            <person name="Roux S."/>
            <person name="Paez-Espino D."/>
            <person name="Jungbluth S."/>
            <person name="Walsh D.A."/>
            <person name="Denef V.J."/>
            <person name="McMahon K.D."/>
            <person name="Konstantinidis K.T."/>
            <person name="Eloe-Fadrosh E.A."/>
            <person name="Kyrpides N.C."/>
            <person name="Woyke T."/>
        </authorList>
    </citation>
    <scope>NUCLEOTIDE SEQUENCE</scope>
    <source>
        <strain evidence="2">GVMAG-M-3300023179-27</strain>
    </source>
</reference>